<protein>
    <submittedName>
        <fullName evidence="1">Uncharacterized protein</fullName>
    </submittedName>
</protein>
<dbReference type="Proteomes" id="UP001163321">
    <property type="component" value="Chromosome 1"/>
</dbReference>
<evidence type="ECO:0000313" key="1">
    <source>
        <dbReference type="EMBL" id="KAI9923198.1"/>
    </source>
</evidence>
<name>A0ACC0WW85_9STRA</name>
<sequence>MPLPVAYDQTDLHHACAKFAPFFQQMFFGNQCLVAEVAVATYPAASRNLCDFACVRRAHHYP</sequence>
<keyword evidence="2" id="KW-1185">Reference proteome</keyword>
<dbReference type="EMBL" id="CM047580">
    <property type="protein sequence ID" value="KAI9923198.1"/>
    <property type="molecule type" value="Genomic_DNA"/>
</dbReference>
<organism evidence="1 2">
    <name type="scientific">Peronosclerospora sorghi</name>
    <dbReference type="NCBI Taxonomy" id="230839"/>
    <lineage>
        <taxon>Eukaryota</taxon>
        <taxon>Sar</taxon>
        <taxon>Stramenopiles</taxon>
        <taxon>Oomycota</taxon>
        <taxon>Peronosporomycetes</taxon>
        <taxon>Peronosporales</taxon>
        <taxon>Peronosporaceae</taxon>
        <taxon>Peronosclerospora</taxon>
    </lineage>
</organism>
<reference evidence="1 2" key="1">
    <citation type="journal article" date="2022" name="bioRxiv">
        <title>The genome of the oomycete Peronosclerospora sorghi, a cosmopolitan pathogen of maize and sorghum, is inflated with dispersed pseudogenes.</title>
        <authorList>
            <person name="Fletcher K."/>
            <person name="Martin F."/>
            <person name="Isakeit T."/>
            <person name="Cavanaugh K."/>
            <person name="Magill C."/>
            <person name="Michelmore R."/>
        </authorList>
    </citation>
    <scope>NUCLEOTIDE SEQUENCE [LARGE SCALE GENOMIC DNA]</scope>
    <source>
        <strain evidence="1">P6</strain>
    </source>
</reference>
<evidence type="ECO:0000313" key="2">
    <source>
        <dbReference type="Proteomes" id="UP001163321"/>
    </source>
</evidence>
<comment type="caution">
    <text evidence="1">The sequence shown here is derived from an EMBL/GenBank/DDBJ whole genome shotgun (WGS) entry which is preliminary data.</text>
</comment>
<proteinExistence type="predicted"/>
<accession>A0ACC0WW85</accession>
<gene>
    <name evidence="1" type="ORF">PsorP6_002275</name>
</gene>